<evidence type="ECO:0000313" key="2">
    <source>
        <dbReference type="EnsemblProtists" id="EOD22108"/>
    </source>
</evidence>
<sequence>MRPPPRQLHTLPTPPHGRAARSGSADRPGSLRGDRAASPSSRLLYSTHGVERATAATQRRPTHRVGSTTALTRRVPKREPNAAAASPAAHAADAVSRAGGSQRLGGQARLATRRQGGLALVAAPLLDARRRARHCGHAAARQDCRPDPRQHTSIATPMAMACLGSASGGATVRRTDGAARRSSRAASRRIASAAPPRSRGGCLRESRMRPPPRQLHTLPTPSHGQAARSGSADKPGSLRGDRAASPSSRLLYSTHGVERATAATQRRVRTAAPPLASTHSSPPRWRWRALARLAAE</sequence>
<reference evidence="3" key="1">
    <citation type="journal article" date="2013" name="Nature">
        <title>Pan genome of the phytoplankton Emiliania underpins its global distribution.</title>
        <authorList>
            <person name="Read B.A."/>
            <person name="Kegel J."/>
            <person name="Klute M.J."/>
            <person name="Kuo A."/>
            <person name="Lefebvre S.C."/>
            <person name="Maumus F."/>
            <person name="Mayer C."/>
            <person name="Miller J."/>
            <person name="Monier A."/>
            <person name="Salamov A."/>
            <person name="Young J."/>
            <person name="Aguilar M."/>
            <person name="Claverie J.M."/>
            <person name="Frickenhaus S."/>
            <person name="Gonzalez K."/>
            <person name="Herman E.K."/>
            <person name="Lin Y.C."/>
            <person name="Napier J."/>
            <person name="Ogata H."/>
            <person name="Sarno A.F."/>
            <person name="Shmutz J."/>
            <person name="Schroeder D."/>
            <person name="de Vargas C."/>
            <person name="Verret F."/>
            <person name="von Dassow P."/>
            <person name="Valentin K."/>
            <person name="Van de Peer Y."/>
            <person name="Wheeler G."/>
            <person name="Dacks J.B."/>
            <person name="Delwiche C.F."/>
            <person name="Dyhrman S.T."/>
            <person name="Glockner G."/>
            <person name="John U."/>
            <person name="Richards T."/>
            <person name="Worden A.Z."/>
            <person name="Zhang X."/>
            <person name="Grigoriev I.V."/>
            <person name="Allen A.E."/>
            <person name="Bidle K."/>
            <person name="Borodovsky M."/>
            <person name="Bowler C."/>
            <person name="Brownlee C."/>
            <person name="Cock J.M."/>
            <person name="Elias M."/>
            <person name="Gladyshev V.N."/>
            <person name="Groth M."/>
            <person name="Guda C."/>
            <person name="Hadaegh A."/>
            <person name="Iglesias-Rodriguez M.D."/>
            <person name="Jenkins J."/>
            <person name="Jones B.M."/>
            <person name="Lawson T."/>
            <person name="Leese F."/>
            <person name="Lindquist E."/>
            <person name="Lobanov A."/>
            <person name="Lomsadze A."/>
            <person name="Malik S.B."/>
            <person name="Marsh M.E."/>
            <person name="Mackinder L."/>
            <person name="Mock T."/>
            <person name="Mueller-Roeber B."/>
            <person name="Pagarete A."/>
            <person name="Parker M."/>
            <person name="Probert I."/>
            <person name="Quesneville H."/>
            <person name="Raines C."/>
            <person name="Rensing S.A."/>
            <person name="Riano-Pachon D.M."/>
            <person name="Richier S."/>
            <person name="Rokitta S."/>
            <person name="Shiraiwa Y."/>
            <person name="Soanes D.M."/>
            <person name="van der Giezen M."/>
            <person name="Wahlund T.M."/>
            <person name="Williams B."/>
            <person name="Wilson W."/>
            <person name="Wolfe G."/>
            <person name="Wurch L.L."/>
        </authorList>
    </citation>
    <scope>NUCLEOTIDE SEQUENCE</scope>
</reference>
<proteinExistence type="predicted"/>
<feature type="compositionally biased region" description="Low complexity" evidence="1">
    <location>
        <begin position="82"/>
        <end position="98"/>
    </location>
</feature>
<protein>
    <submittedName>
        <fullName evidence="2">Uncharacterized protein</fullName>
    </submittedName>
</protein>
<accession>A0A0D3JF23</accession>
<dbReference type="GeneID" id="17267632"/>
<evidence type="ECO:0000256" key="1">
    <source>
        <dbReference type="SAM" id="MobiDB-lite"/>
    </source>
</evidence>
<feature type="region of interest" description="Disordered" evidence="1">
    <location>
        <begin position="167"/>
        <end position="284"/>
    </location>
</feature>
<name>A0A0D3JF23_EMIH1</name>
<dbReference type="EnsemblProtists" id="EOD22108">
    <property type="protein sequence ID" value="EOD22108"/>
    <property type="gene ID" value="EMIHUDRAFT_240537"/>
</dbReference>
<dbReference type="AlphaFoldDB" id="A0A0D3JF23"/>
<dbReference type="RefSeq" id="XP_005774537.1">
    <property type="nucleotide sequence ID" value="XM_005774480.1"/>
</dbReference>
<dbReference type="Proteomes" id="UP000013827">
    <property type="component" value="Unassembled WGS sequence"/>
</dbReference>
<feature type="region of interest" description="Disordered" evidence="1">
    <location>
        <begin position="1"/>
        <end position="112"/>
    </location>
</feature>
<dbReference type="KEGG" id="ehx:EMIHUDRAFT_240537"/>
<dbReference type="HOGENOM" id="CLU_1028311_0_0_1"/>
<reference evidence="2" key="2">
    <citation type="submission" date="2024-10" db="UniProtKB">
        <authorList>
            <consortium name="EnsemblProtists"/>
        </authorList>
    </citation>
    <scope>IDENTIFICATION</scope>
</reference>
<organism evidence="2 3">
    <name type="scientific">Emiliania huxleyi (strain CCMP1516)</name>
    <dbReference type="NCBI Taxonomy" id="280463"/>
    <lineage>
        <taxon>Eukaryota</taxon>
        <taxon>Haptista</taxon>
        <taxon>Haptophyta</taxon>
        <taxon>Prymnesiophyceae</taxon>
        <taxon>Isochrysidales</taxon>
        <taxon>Noelaerhabdaceae</taxon>
        <taxon>Emiliania</taxon>
    </lineage>
</organism>
<feature type="compositionally biased region" description="Polar residues" evidence="1">
    <location>
        <begin position="55"/>
        <end position="71"/>
    </location>
</feature>
<keyword evidence="3" id="KW-1185">Reference proteome</keyword>
<dbReference type="PaxDb" id="2903-EOD22108"/>
<evidence type="ECO:0000313" key="3">
    <source>
        <dbReference type="Proteomes" id="UP000013827"/>
    </source>
</evidence>
<feature type="compositionally biased region" description="Low complexity" evidence="1">
    <location>
        <begin position="188"/>
        <end position="199"/>
    </location>
</feature>